<dbReference type="FunFam" id="1.20.1250.20:FF:000253">
    <property type="entry name" value="Transporter, major facilitator family"/>
    <property type="match status" value="1"/>
</dbReference>
<dbReference type="EMBL" id="VZOK01000080">
    <property type="protein sequence ID" value="KAB0632749.1"/>
    <property type="molecule type" value="Genomic_DNA"/>
</dbReference>
<evidence type="ECO:0000256" key="3">
    <source>
        <dbReference type="ARBA" id="ARBA00022989"/>
    </source>
</evidence>
<dbReference type="GO" id="GO:0005886">
    <property type="term" value="C:plasma membrane"/>
    <property type="evidence" value="ECO:0007669"/>
    <property type="project" value="TreeGrafter"/>
</dbReference>
<comment type="subcellular location">
    <subcellularLocation>
        <location evidence="1">Membrane</location>
        <topology evidence="1">Multi-pass membrane protein</topology>
    </subcellularLocation>
</comment>
<dbReference type="InterPro" id="IPR011701">
    <property type="entry name" value="MFS"/>
</dbReference>
<evidence type="ECO:0000313" key="9">
    <source>
        <dbReference type="EMBL" id="RQY86966.1"/>
    </source>
</evidence>
<keyword evidence="2 5" id="KW-0812">Transmembrane</keyword>
<organism evidence="8">
    <name type="scientific">Burkholderia stagnalis</name>
    <dbReference type="NCBI Taxonomy" id="1503054"/>
    <lineage>
        <taxon>Bacteria</taxon>
        <taxon>Pseudomonadati</taxon>
        <taxon>Pseudomonadota</taxon>
        <taxon>Betaproteobacteria</taxon>
        <taxon>Burkholderiales</taxon>
        <taxon>Burkholderiaceae</taxon>
        <taxon>Burkholderia</taxon>
        <taxon>Burkholderia cepacia complex</taxon>
    </lineage>
</organism>
<keyword evidence="3 5" id="KW-1133">Transmembrane helix</keyword>
<dbReference type="RefSeq" id="WP_059886352.1">
    <property type="nucleotide sequence ID" value="NZ_CABVPM010000080.1"/>
</dbReference>
<dbReference type="SUPFAM" id="SSF103473">
    <property type="entry name" value="MFS general substrate transporter"/>
    <property type="match status" value="1"/>
</dbReference>
<protein>
    <submittedName>
        <fullName evidence="8">MFS transporter</fullName>
    </submittedName>
</protein>
<dbReference type="EMBL" id="LPHB01000035">
    <property type="protein sequence ID" value="KWA63571.1"/>
    <property type="molecule type" value="Genomic_DNA"/>
</dbReference>
<feature type="transmembrane region" description="Helical" evidence="5">
    <location>
        <begin position="284"/>
        <end position="305"/>
    </location>
</feature>
<evidence type="ECO:0000259" key="6">
    <source>
        <dbReference type="PROSITE" id="PS50850"/>
    </source>
</evidence>
<feature type="transmembrane region" description="Helical" evidence="5">
    <location>
        <begin position="194"/>
        <end position="213"/>
    </location>
</feature>
<dbReference type="InterPro" id="IPR020846">
    <property type="entry name" value="MFS_dom"/>
</dbReference>
<dbReference type="PANTHER" id="PTHR23508:SF10">
    <property type="entry name" value="CARBOXYLIC ACID TRANSPORTER PROTEIN HOMOLOG"/>
    <property type="match status" value="1"/>
</dbReference>
<proteinExistence type="predicted"/>
<dbReference type="Pfam" id="PF07690">
    <property type="entry name" value="MFS_1"/>
    <property type="match status" value="1"/>
</dbReference>
<accession>A0A118QQD5</accession>
<feature type="transmembrane region" description="Helical" evidence="5">
    <location>
        <begin position="51"/>
        <end position="68"/>
    </location>
</feature>
<dbReference type="PANTHER" id="PTHR23508">
    <property type="entry name" value="CARBOXYLIC ACID TRANSPORTER PROTEIN HOMOLOG"/>
    <property type="match status" value="1"/>
</dbReference>
<reference evidence="7 12" key="3">
    <citation type="submission" date="2019-09" db="EMBL/GenBank/DDBJ databases">
        <title>Draft genome sequences of 48 bacterial type strains from the CCUG.</title>
        <authorList>
            <person name="Tunovic T."/>
            <person name="Pineiro-Iglesias B."/>
            <person name="Unosson C."/>
            <person name="Inganas E."/>
            <person name="Ohlen M."/>
            <person name="Cardew S."/>
            <person name="Jensie-Markopoulos S."/>
            <person name="Salva-Serra F."/>
            <person name="Jaen-Luchoro D."/>
            <person name="Karlsson R."/>
            <person name="Svensson-Stadler L."/>
            <person name="Chun J."/>
            <person name="Moore E."/>
        </authorList>
    </citation>
    <scope>NUCLEOTIDE SEQUENCE [LARGE SCALE GENOMIC DNA]</scope>
    <source>
        <strain evidence="7 12">CCUG 65686</strain>
    </source>
</reference>
<evidence type="ECO:0000256" key="1">
    <source>
        <dbReference type="ARBA" id="ARBA00004141"/>
    </source>
</evidence>
<feature type="transmembrane region" description="Helical" evidence="5">
    <location>
        <begin position="375"/>
        <end position="394"/>
    </location>
</feature>
<dbReference type="InterPro" id="IPR005829">
    <property type="entry name" value="Sugar_transporter_CS"/>
</dbReference>
<gene>
    <name evidence="9" type="ORF">DF017_26035</name>
    <name evidence="7" type="ORF">F7R25_32150</name>
    <name evidence="8" type="ORF">WT44_12460</name>
</gene>
<feature type="domain" description="Major facilitator superfamily (MFS) profile" evidence="6">
    <location>
        <begin position="36"/>
        <end position="426"/>
    </location>
</feature>
<dbReference type="Gene3D" id="1.20.1250.20">
    <property type="entry name" value="MFS general substrate transporter like domains"/>
    <property type="match status" value="2"/>
</dbReference>
<dbReference type="Proteomes" id="UP000068603">
    <property type="component" value="Unassembled WGS sequence"/>
</dbReference>
<dbReference type="CDD" id="cd17371">
    <property type="entry name" value="MFS_MucK"/>
    <property type="match status" value="1"/>
</dbReference>
<name>A0A118QQD5_9BURK</name>
<dbReference type="GO" id="GO:0046943">
    <property type="term" value="F:carboxylic acid transmembrane transporter activity"/>
    <property type="evidence" value="ECO:0007669"/>
    <property type="project" value="TreeGrafter"/>
</dbReference>
<dbReference type="Proteomes" id="UP000473470">
    <property type="component" value="Unassembled WGS sequence"/>
</dbReference>
<keyword evidence="4 5" id="KW-0472">Membrane</keyword>
<evidence type="ECO:0000256" key="4">
    <source>
        <dbReference type="ARBA" id="ARBA00023136"/>
    </source>
</evidence>
<keyword evidence="11" id="KW-1185">Reference proteome</keyword>
<evidence type="ECO:0000313" key="7">
    <source>
        <dbReference type="EMBL" id="KAB0632749.1"/>
    </source>
</evidence>
<dbReference type="AlphaFoldDB" id="A0A118QQD5"/>
<evidence type="ECO:0000256" key="2">
    <source>
        <dbReference type="ARBA" id="ARBA00022692"/>
    </source>
</evidence>
<evidence type="ECO:0000313" key="11">
    <source>
        <dbReference type="Proteomes" id="UP000281098"/>
    </source>
</evidence>
<dbReference type="EMBL" id="QTPM01000040">
    <property type="protein sequence ID" value="RQY86966.1"/>
    <property type="molecule type" value="Genomic_DNA"/>
</dbReference>
<evidence type="ECO:0000313" key="10">
    <source>
        <dbReference type="Proteomes" id="UP000068603"/>
    </source>
</evidence>
<feature type="transmembrane region" description="Helical" evidence="5">
    <location>
        <begin position="105"/>
        <end position="121"/>
    </location>
</feature>
<reference evidence="9 11" key="2">
    <citation type="submission" date="2018-08" db="EMBL/GenBank/DDBJ databases">
        <title>Comparative analysis of Burkholderia isolates from Puerto Rico.</title>
        <authorList>
            <person name="Hall C."/>
            <person name="Sahl J."/>
            <person name="Wagner D."/>
        </authorList>
    </citation>
    <scope>NUCLEOTIDE SEQUENCE [LARGE SCALE GENOMIC DNA]</scope>
    <source>
        <strain evidence="9 11">Bp8966</strain>
    </source>
</reference>
<evidence type="ECO:0000313" key="8">
    <source>
        <dbReference type="EMBL" id="KWA63571.1"/>
    </source>
</evidence>
<dbReference type="PROSITE" id="PS50850">
    <property type="entry name" value="MFS"/>
    <property type="match status" value="1"/>
</dbReference>
<dbReference type="STRING" id="1503054.WT74_21915"/>
<dbReference type="InterPro" id="IPR036259">
    <property type="entry name" value="MFS_trans_sf"/>
</dbReference>
<dbReference type="GeneID" id="93056977"/>
<comment type="caution">
    <text evidence="8">The sequence shown here is derived from an EMBL/GenBank/DDBJ whole genome shotgun (WGS) entry which is preliminary data.</text>
</comment>
<feature type="transmembrane region" description="Helical" evidence="5">
    <location>
        <begin position="127"/>
        <end position="148"/>
    </location>
</feature>
<feature type="transmembrane region" description="Helical" evidence="5">
    <location>
        <begin position="400"/>
        <end position="422"/>
    </location>
</feature>
<feature type="transmembrane region" description="Helical" evidence="5">
    <location>
        <begin position="339"/>
        <end position="363"/>
    </location>
</feature>
<reference evidence="8 10" key="1">
    <citation type="submission" date="2015-11" db="EMBL/GenBank/DDBJ databases">
        <title>Expanding the genomic diversity of Burkholderia species for the development of highly accurate diagnostics.</title>
        <authorList>
            <person name="Sahl J."/>
            <person name="Keim P."/>
            <person name="Wagner D."/>
        </authorList>
    </citation>
    <scope>NUCLEOTIDE SEQUENCE [LARGE SCALE GENOMIC DNA]</scope>
    <source>
        <strain evidence="8 10">MSMB1960WGS</strain>
    </source>
</reference>
<dbReference type="Proteomes" id="UP000281098">
    <property type="component" value="Unassembled WGS sequence"/>
</dbReference>
<feature type="transmembrane region" description="Helical" evidence="5">
    <location>
        <begin position="74"/>
        <end position="93"/>
    </location>
</feature>
<feature type="transmembrane region" description="Helical" evidence="5">
    <location>
        <begin position="160"/>
        <end position="182"/>
    </location>
</feature>
<dbReference type="FunFam" id="1.20.1250.20:FF:000346">
    <property type="entry name" value="Transporter, major facilitator family"/>
    <property type="match status" value="1"/>
</dbReference>
<feature type="transmembrane region" description="Helical" evidence="5">
    <location>
        <begin position="314"/>
        <end position="333"/>
    </location>
</feature>
<dbReference type="KEGG" id="bstg:WT74_21915"/>
<sequence length="433" mass="46275">MDSKTLTAPPATDPAPAGRGGLFSWYSETGPRERRAFWSCKVGYMLDGMDTQMLSFVIPTLVATWGISLADAGFIGTLTLLASALGGWIAGILSDRIGRVRTLQLTVLWFAVFTGLCGLAQNYHQLLAARALMGFGFGGEWTAGAVLIGEVIRARDRGKAVGLVQSGWAIGWGLSALLYALLFSVLSAEYAWRGLFLIGLLPALLVVVIRRYVKEPDVYEKAKAAQAHVSDTPRLTEIFAPALLSTTLRAALLTTGAQGGYYAITTWLPTFLKTERHLTVMGTGGYLATIIVGSWVGYLASAYLTDRLGRKPNFILFALGSMVIAFSYTSLNLTNASMLWLGFPLGFFASGIFSGMGAFLTELFPTRVRGSGQGFCYNVGRAVGALFPFLIGALSKHYGLGVSIGIFAVAAYGVLIVAALTLPETRGRELDAA</sequence>
<evidence type="ECO:0000256" key="5">
    <source>
        <dbReference type="SAM" id="Phobius"/>
    </source>
</evidence>
<evidence type="ECO:0000313" key="12">
    <source>
        <dbReference type="Proteomes" id="UP000473470"/>
    </source>
</evidence>
<dbReference type="PROSITE" id="PS00217">
    <property type="entry name" value="SUGAR_TRANSPORT_2"/>
    <property type="match status" value="1"/>
</dbReference>